<dbReference type="PANTHER" id="PTHR23519">
    <property type="entry name" value="AUTOPHAGY-RELATED PROTEIN 22"/>
    <property type="match status" value="1"/>
</dbReference>
<evidence type="ECO:0000256" key="3">
    <source>
        <dbReference type="ARBA" id="ARBA00022692"/>
    </source>
</evidence>
<feature type="transmembrane region" description="Helical" evidence="6">
    <location>
        <begin position="94"/>
        <end position="112"/>
    </location>
</feature>
<evidence type="ECO:0000256" key="4">
    <source>
        <dbReference type="ARBA" id="ARBA00022989"/>
    </source>
</evidence>
<feature type="transmembrane region" description="Helical" evidence="6">
    <location>
        <begin position="255"/>
        <end position="273"/>
    </location>
</feature>
<feature type="transmembrane region" description="Helical" evidence="6">
    <location>
        <begin position="374"/>
        <end position="395"/>
    </location>
</feature>
<feature type="transmembrane region" description="Helical" evidence="6">
    <location>
        <begin position="38"/>
        <end position="62"/>
    </location>
</feature>
<proteinExistence type="predicted"/>
<reference evidence="8 9" key="1">
    <citation type="submission" date="2016-10" db="EMBL/GenBank/DDBJ databases">
        <authorList>
            <person name="de Groot N.N."/>
        </authorList>
    </citation>
    <scope>NUCLEOTIDE SEQUENCE [LARGE SCALE GENOMIC DNA]</scope>
    <source>
        <strain evidence="8 9">ATCC 35022</strain>
    </source>
</reference>
<dbReference type="PANTHER" id="PTHR23519:SF1">
    <property type="entry name" value="AUTOPHAGY-RELATED PROTEIN 22"/>
    <property type="match status" value="1"/>
</dbReference>
<dbReference type="AlphaFoldDB" id="A0A1G6B071"/>
<feature type="transmembrane region" description="Helical" evidence="6">
    <location>
        <begin position="166"/>
        <end position="190"/>
    </location>
</feature>
<dbReference type="InterPro" id="IPR024671">
    <property type="entry name" value="Atg22-like"/>
</dbReference>
<evidence type="ECO:0000313" key="8">
    <source>
        <dbReference type="EMBL" id="SDB14071.1"/>
    </source>
</evidence>
<dbReference type="Pfam" id="PF11700">
    <property type="entry name" value="ATG22"/>
    <property type="match status" value="1"/>
</dbReference>
<feature type="transmembrane region" description="Helical" evidence="6">
    <location>
        <begin position="285"/>
        <end position="302"/>
    </location>
</feature>
<feature type="transmembrane region" description="Helical" evidence="6">
    <location>
        <begin position="12"/>
        <end position="32"/>
    </location>
</feature>
<evidence type="ECO:0000256" key="1">
    <source>
        <dbReference type="ARBA" id="ARBA00004127"/>
    </source>
</evidence>
<accession>A0A1G6B071</accession>
<feature type="domain" description="Major facilitator superfamily (MFS) profile" evidence="7">
    <location>
        <begin position="219"/>
        <end position="404"/>
    </location>
</feature>
<evidence type="ECO:0000256" key="6">
    <source>
        <dbReference type="SAM" id="Phobius"/>
    </source>
</evidence>
<dbReference type="GO" id="GO:0012505">
    <property type="term" value="C:endomembrane system"/>
    <property type="evidence" value="ECO:0007669"/>
    <property type="project" value="UniProtKB-SubCell"/>
</dbReference>
<evidence type="ECO:0000259" key="7">
    <source>
        <dbReference type="PROSITE" id="PS50850"/>
    </source>
</evidence>
<dbReference type="PROSITE" id="PS50850">
    <property type="entry name" value="MFS"/>
    <property type="match status" value="1"/>
</dbReference>
<dbReference type="SUPFAM" id="SSF103473">
    <property type="entry name" value="MFS general substrate transporter"/>
    <property type="match status" value="1"/>
</dbReference>
<dbReference type="InterPro" id="IPR020846">
    <property type="entry name" value="MFS_dom"/>
</dbReference>
<dbReference type="GO" id="GO:0022857">
    <property type="term" value="F:transmembrane transporter activity"/>
    <property type="evidence" value="ECO:0007669"/>
    <property type="project" value="InterPro"/>
</dbReference>
<name>A0A1G6B071_9HYPH</name>
<dbReference type="Proteomes" id="UP000199071">
    <property type="component" value="Unassembled WGS sequence"/>
</dbReference>
<feature type="transmembrane region" description="Helical" evidence="6">
    <location>
        <begin position="69"/>
        <end position="88"/>
    </location>
</feature>
<keyword evidence="9" id="KW-1185">Reference proteome</keyword>
<keyword evidence="5 6" id="KW-0472">Membrane</keyword>
<dbReference type="InterPro" id="IPR050495">
    <property type="entry name" value="ATG22/LtaA_families"/>
</dbReference>
<feature type="transmembrane region" description="Helical" evidence="6">
    <location>
        <begin position="308"/>
        <end position="331"/>
    </location>
</feature>
<sequence>MTWASYDFAASTYFGVIPVLIFPIFFATVVAPGPSGDLYWGLSVAGAYVVSGLAAPLLGVLADRTRSRLPLMAAATLACCLATAATAAVAPGQVAAAVVICAVAQTGYFLAMSLYESYLPGITTPADSGRVSCFAWSIGFVGGGVALLAVLFIVRTGPSPGAMTSSGFQTSFIVVALMFALFALPALVGLRRIAVPRSASEPILPVLDLMRSWRMHRQVFTLILAACLINSGIVTVLVFSTKFFASNFGASIDRLLVLLLVFHLIAVPATWGFGELADRWSHTRAIIASLVIWAAGILLMILGRGEWVPVIVVVLLATVVGSTQALLRSLLARMVPIGRAAEFFGFSTLSGRASAALGPLTYGAISAATGSERIALVSVFVFMAAGAVVITRLRFEDAAAPHHA</sequence>
<gene>
    <name evidence="8" type="ORF">SAMN02982931_01069</name>
</gene>
<comment type="subcellular location">
    <subcellularLocation>
        <location evidence="1">Endomembrane system</location>
        <topology evidence="1">Multi-pass membrane protein</topology>
    </subcellularLocation>
</comment>
<dbReference type="Gene3D" id="1.20.1250.20">
    <property type="entry name" value="MFS general substrate transporter like domains"/>
    <property type="match status" value="1"/>
</dbReference>
<feature type="transmembrane region" description="Helical" evidence="6">
    <location>
        <begin position="133"/>
        <end position="154"/>
    </location>
</feature>
<evidence type="ECO:0000256" key="2">
    <source>
        <dbReference type="ARBA" id="ARBA00022448"/>
    </source>
</evidence>
<keyword evidence="4 6" id="KW-1133">Transmembrane helix</keyword>
<protein>
    <submittedName>
        <fullName evidence="8">MFS transporter, UMF1 family</fullName>
    </submittedName>
</protein>
<evidence type="ECO:0000256" key="5">
    <source>
        <dbReference type="ARBA" id="ARBA00023136"/>
    </source>
</evidence>
<evidence type="ECO:0000313" key="9">
    <source>
        <dbReference type="Proteomes" id="UP000199071"/>
    </source>
</evidence>
<keyword evidence="2" id="KW-0813">Transport</keyword>
<dbReference type="InterPro" id="IPR036259">
    <property type="entry name" value="MFS_trans_sf"/>
</dbReference>
<feature type="transmembrane region" description="Helical" evidence="6">
    <location>
        <begin position="219"/>
        <end position="243"/>
    </location>
</feature>
<dbReference type="STRING" id="665467.SAMN02982931_01069"/>
<keyword evidence="3 6" id="KW-0812">Transmembrane</keyword>
<organism evidence="8 9">
    <name type="scientific">Bauldia litoralis</name>
    <dbReference type="NCBI Taxonomy" id="665467"/>
    <lineage>
        <taxon>Bacteria</taxon>
        <taxon>Pseudomonadati</taxon>
        <taxon>Pseudomonadota</taxon>
        <taxon>Alphaproteobacteria</taxon>
        <taxon>Hyphomicrobiales</taxon>
        <taxon>Kaistiaceae</taxon>
        <taxon>Bauldia</taxon>
    </lineage>
</organism>
<dbReference type="EMBL" id="FMXQ01000002">
    <property type="protein sequence ID" value="SDB14071.1"/>
    <property type="molecule type" value="Genomic_DNA"/>
</dbReference>